<reference evidence="1 2" key="1">
    <citation type="journal article" date="2019" name="Nat. Ecol. Evol.">
        <title>Megaphylogeny resolves global patterns of mushroom evolution.</title>
        <authorList>
            <person name="Varga T."/>
            <person name="Krizsan K."/>
            <person name="Foldi C."/>
            <person name="Dima B."/>
            <person name="Sanchez-Garcia M."/>
            <person name="Sanchez-Ramirez S."/>
            <person name="Szollosi G.J."/>
            <person name="Szarkandi J.G."/>
            <person name="Papp V."/>
            <person name="Albert L."/>
            <person name="Andreopoulos W."/>
            <person name="Angelini C."/>
            <person name="Antonin V."/>
            <person name="Barry K.W."/>
            <person name="Bougher N.L."/>
            <person name="Buchanan P."/>
            <person name="Buyck B."/>
            <person name="Bense V."/>
            <person name="Catcheside P."/>
            <person name="Chovatia M."/>
            <person name="Cooper J."/>
            <person name="Damon W."/>
            <person name="Desjardin D."/>
            <person name="Finy P."/>
            <person name="Geml J."/>
            <person name="Haridas S."/>
            <person name="Hughes K."/>
            <person name="Justo A."/>
            <person name="Karasinski D."/>
            <person name="Kautmanova I."/>
            <person name="Kiss B."/>
            <person name="Kocsube S."/>
            <person name="Kotiranta H."/>
            <person name="LaButti K.M."/>
            <person name="Lechner B.E."/>
            <person name="Liimatainen K."/>
            <person name="Lipzen A."/>
            <person name="Lukacs Z."/>
            <person name="Mihaltcheva S."/>
            <person name="Morgado L.N."/>
            <person name="Niskanen T."/>
            <person name="Noordeloos M.E."/>
            <person name="Ohm R.A."/>
            <person name="Ortiz-Santana B."/>
            <person name="Ovrebo C."/>
            <person name="Racz N."/>
            <person name="Riley R."/>
            <person name="Savchenko A."/>
            <person name="Shiryaev A."/>
            <person name="Soop K."/>
            <person name="Spirin V."/>
            <person name="Szebenyi C."/>
            <person name="Tomsovsky M."/>
            <person name="Tulloss R.E."/>
            <person name="Uehling J."/>
            <person name="Grigoriev I.V."/>
            <person name="Vagvolgyi C."/>
            <person name="Papp T."/>
            <person name="Martin F.M."/>
            <person name="Miettinen O."/>
            <person name="Hibbett D.S."/>
            <person name="Nagy L.G."/>
        </authorList>
    </citation>
    <scope>NUCLEOTIDE SEQUENCE [LARGE SCALE GENOMIC DNA]</scope>
    <source>
        <strain evidence="1 2">OMC1185</strain>
    </source>
</reference>
<dbReference type="Proteomes" id="UP000305948">
    <property type="component" value="Unassembled WGS sequence"/>
</dbReference>
<dbReference type="AlphaFoldDB" id="A0A5C3MPG1"/>
<name>A0A5C3MPG1_9AGAM</name>
<accession>A0A5C3MPG1</accession>
<dbReference type="OrthoDB" id="3258555at2759"/>
<dbReference type="Gene3D" id="3.80.10.10">
    <property type="entry name" value="Ribonuclease Inhibitor"/>
    <property type="match status" value="1"/>
</dbReference>
<organism evidence="1 2">
    <name type="scientific">Heliocybe sulcata</name>
    <dbReference type="NCBI Taxonomy" id="5364"/>
    <lineage>
        <taxon>Eukaryota</taxon>
        <taxon>Fungi</taxon>
        <taxon>Dikarya</taxon>
        <taxon>Basidiomycota</taxon>
        <taxon>Agaricomycotina</taxon>
        <taxon>Agaricomycetes</taxon>
        <taxon>Gloeophyllales</taxon>
        <taxon>Gloeophyllaceae</taxon>
        <taxon>Heliocybe</taxon>
    </lineage>
</organism>
<dbReference type="EMBL" id="ML213524">
    <property type="protein sequence ID" value="TFK47299.1"/>
    <property type="molecule type" value="Genomic_DNA"/>
</dbReference>
<evidence type="ECO:0000313" key="1">
    <source>
        <dbReference type="EMBL" id="TFK47299.1"/>
    </source>
</evidence>
<keyword evidence="2" id="KW-1185">Reference proteome</keyword>
<dbReference type="InterPro" id="IPR032675">
    <property type="entry name" value="LRR_dom_sf"/>
</dbReference>
<dbReference type="InterPro" id="IPR036047">
    <property type="entry name" value="F-box-like_dom_sf"/>
</dbReference>
<dbReference type="SUPFAM" id="SSF81383">
    <property type="entry name" value="F-box domain"/>
    <property type="match status" value="1"/>
</dbReference>
<proteinExistence type="predicted"/>
<gene>
    <name evidence="1" type="ORF">OE88DRAFT_1666010</name>
</gene>
<protein>
    <submittedName>
        <fullName evidence="1">Uncharacterized protein</fullName>
    </submittedName>
</protein>
<evidence type="ECO:0000313" key="2">
    <source>
        <dbReference type="Proteomes" id="UP000305948"/>
    </source>
</evidence>
<sequence length="359" mass="40278">MDPVSLNELRPAMNLITEPATQLGDLVCGLQDLSLKDGHGKTDAGHLFPEILCTIFSFAFDCVGNGFAMLPKIRTQSSQLSLRDKTSCSMVCKHWRDAAVPMLYEHVVLHCGWQLSIFLRTLNSQSDSFNYRRLVKSLDVDLDAGYDRGVDCDQILEDILSVCPNLAEMAYNPSPNSGAVRVMKRLDPSLLTCLWLGDSMRSESSPDLFHFLQELPKLEVLSMHYYSMSEYEGLSLRLPHVTTLSLICRSWSAPTCALSTPSLTQLSITFSGPFHTPRHRVRREIHKITVAIGHALRFLDIDCHWDSGGTPGPFDLKTLEPCQELRHLVIRSVSSFVGTHPNLRFIDVWRVGNCSTISR</sequence>
<dbReference type="SUPFAM" id="SSF52047">
    <property type="entry name" value="RNI-like"/>
    <property type="match status" value="1"/>
</dbReference>
<dbReference type="Gene3D" id="1.20.1280.50">
    <property type="match status" value="1"/>
</dbReference>